<evidence type="ECO:0000313" key="3">
    <source>
        <dbReference type="EMBL" id="CAG9806067.1"/>
    </source>
</evidence>
<gene>
    <name evidence="3" type="ORF">CHIRRI_LOCUS8932</name>
</gene>
<feature type="signal peptide" evidence="2">
    <location>
        <begin position="1"/>
        <end position="18"/>
    </location>
</feature>
<feature type="compositionally biased region" description="Polar residues" evidence="1">
    <location>
        <begin position="23"/>
        <end position="33"/>
    </location>
</feature>
<sequence>MKKFSVLLIALFATVIRCQETSVDENSSVTTAEESGKEKRGISLNLGSGLDGYSYSGHPSYSRGLQRGYSGGYAPMTEYGYDGVNYGIGSQNFAGGYQGSYQGYNSPYGNYPYGYRGGYPTSYSYLRQYNTPVSTNPYGGIGTVYPYGSSYGSTGYGSTGYGSGHGTGYGSTYGSGTGYGSTYGNGYGTGYGSTYGSNGYGSTYGSSGYGNGYY</sequence>
<accession>A0A9N9WUQ3</accession>
<evidence type="ECO:0000256" key="2">
    <source>
        <dbReference type="SAM" id="SignalP"/>
    </source>
</evidence>
<dbReference type="EMBL" id="OU895878">
    <property type="protein sequence ID" value="CAG9806067.1"/>
    <property type="molecule type" value="Genomic_DNA"/>
</dbReference>
<dbReference type="Proteomes" id="UP001153620">
    <property type="component" value="Chromosome 2"/>
</dbReference>
<keyword evidence="2" id="KW-0732">Signal</keyword>
<name>A0A9N9WUQ3_9DIPT</name>
<evidence type="ECO:0000313" key="4">
    <source>
        <dbReference type="Proteomes" id="UP001153620"/>
    </source>
</evidence>
<proteinExistence type="predicted"/>
<feature type="region of interest" description="Disordered" evidence="1">
    <location>
        <begin position="23"/>
        <end position="43"/>
    </location>
</feature>
<protein>
    <submittedName>
        <fullName evidence="3">Uncharacterized protein</fullName>
    </submittedName>
</protein>
<reference evidence="3" key="1">
    <citation type="submission" date="2022-01" db="EMBL/GenBank/DDBJ databases">
        <authorList>
            <person name="King R."/>
        </authorList>
    </citation>
    <scope>NUCLEOTIDE SEQUENCE</scope>
</reference>
<dbReference type="AlphaFoldDB" id="A0A9N9WUQ3"/>
<organism evidence="3 4">
    <name type="scientific">Chironomus riparius</name>
    <dbReference type="NCBI Taxonomy" id="315576"/>
    <lineage>
        <taxon>Eukaryota</taxon>
        <taxon>Metazoa</taxon>
        <taxon>Ecdysozoa</taxon>
        <taxon>Arthropoda</taxon>
        <taxon>Hexapoda</taxon>
        <taxon>Insecta</taxon>
        <taxon>Pterygota</taxon>
        <taxon>Neoptera</taxon>
        <taxon>Endopterygota</taxon>
        <taxon>Diptera</taxon>
        <taxon>Nematocera</taxon>
        <taxon>Chironomoidea</taxon>
        <taxon>Chironomidae</taxon>
        <taxon>Chironominae</taxon>
        <taxon>Chironomus</taxon>
    </lineage>
</organism>
<evidence type="ECO:0000256" key="1">
    <source>
        <dbReference type="SAM" id="MobiDB-lite"/>
    </source>
</evidence>
<keyword evidence="4" id="KW-1185">Reference proteome</keyword>
<feature type="chain" id="PRO_5040416887" evidence="2">
    <location>
        <begin position="19"/>
        <end position="214"/>
    </location>
</feature>
<reference evidence="3" key="2">
    <citation type="submission" date="2022-10" db="EMBL/GenBank/DDBJ databases">
        <authorList>
            <consortium name="ENA_rothamsted_submissions"/>
            <consortium name="culmorum"/>
            <person name="King R."/>
        </authorList>
    </citation>
    <scope>NUCLEOTIDE SEQUENCE</scope>
</reference>